<gene>
    <name evidence="2" type="ORF">P8A22_37285</name>
</gene>
<reference evidence="2 3" key="1">
    <citation type="submission" date="2023-03" db="EMBL/GenBank/DDBJ databases">
        <title>Isolation and description of six Streptomyces strains from soil environments, able to metabolize different microbial glucans.</title>
        <authorList>
            <person name="Widen T."/>
            <person name="Larsbrink J."/>
        </authorList>
    </citation>
    <scope>NUCLEOTIDE SEQUENCE [LARGE SCALE GENOMIC DNA]</scope>
    <source>
        <strain evidence="2 3">Mut2</strain>
    </source>
</reference>
<dbReference type="CDD" id="cd00094">
    <property type="entry name" value="HX"/>
    <property type="match status" value="1"/>
</dbReference>
<accession>A0ABY9IDQ5</accession>
<dbReference type="InterPro" id="IPR018487">
    <property type="entry name" value="Hemopexin-like_repeat"/>
</dbReference>
<dbReference type="SUPFAM" id="SSF50923">
    <property type="entry name" value="Hemopexin-like domain"/>
    <property type="match status" value="1"/>
</dbReference>
<evidence type="ECO:0000256" key="1">
    <source>
        <dbReference type="ARBA" id="ARBA00022737"/>
    </source>
</evidence>
<dbReference type="InterPro" id="IPR036375">
    <property type="entry name" value="Hemopexin-like_dom_sf"/>
</dbReference>
<sequence>MANRTAFFFRGGTYVRYDVNPSTGNDTVDPGSYPRDIGAGWDAMPVSFRDNIDAAVTWPDAFVYFFKGSTYVRWDATDDTVDASNYPRDIAEGWTAFPASFRTGIDAAINWGDGYAYFFKGPKYIKYNIGNDTVDASVYPRDTAEGWTAFPASFRTGIDAAINWGDGYAYFFKGPKYIKYNIGNDTVDASVYPRDTAEGWTQLAGVGFTDRLQEAIEWPRAEVTSFTAPASFTACATTTAPAVTAVRTFEMRAAMRQAHPSLCACGEYRQYVRGDFFVDGERINFILQDGVNVPPVVLRPRPEPGAADDNFREDGRPASQNLLTHVDLHYGHRPRPTATVDLNDLYHPFPRRTGCTYTGRDTPSMKSPQGAFIRMDIDFRGRVIDTCNGGAVLQQNEWTVTCEVP</sequence>
<dbReference type="Pfam" id="PF00045">
    <property type="entry name" value="Hemopexin"/>
    <property type="match status" value="3"/>
</dbReference>
<dbReference type="EMBL" id="CP120992">
    <property type="protein sequence ID" value="WLQ45048.1"/>
    <property type="molecule type" value="Genomic_DNA"/>
</dbReference>
<dbReference type="PROSITE" id="PS51642">
    <property type="entry name" value="HEMOPEXIN_2"/>
    <property type="match status" value="3"/>
</dbReference>
<dbReference type="InterPro" id="IPR000585">
    <property type="entry name" value="Hemopexin-like_dom"/>
</dbReference>
<dbReference type="Proteomes" id="UP001229952">
    <property type="component" value="Chromosome"/>
</dbReference>
<keyword evidence="1" id="KW-0677">Repeat</keyword>
<organism evidence="2 3">
    <name type="scientific">Streptomyces laculatispora</name>
    <dbReference type="NCBI Taxonomy" id="887464"/>
    <lineage>
        <taxon>Bacteria</taxon>
        <taxon>Bacillati</taxon>
        <taxon>Actinomycetota</taxon>
        <taxon>Actinomycetes</taxon>
        <taxon>Kitasatosporales</taxon>
        <taxon>Streptomycetaceae</taxon>
        <taxon>Streptomyces</taxon>
    </lineage>
</organism>
<dbReference type="SMART" id="SM00120">
    <property type="entry name" value="HX"/>
    <property type="match status" value="3"/>
</dbReference>
<proteinExistence type="predicted"/>
<name>A0ABY9IDQ5_9ACTN</name>
<dbReference type="Gene3D" id="2.110.10.10">
    <property type="entry name" value="Hemopexin-like domain"/>
    <property type="match status" value="2"/>
</dbReference>
<evidence type="ECO:0000313" key="2">
    <source>
        <dbReference type="EMBL" id="WLQ45048.1"/>
    </source>
</evidence>
<keyword evidence="3" id="KW-1185">Reference proteome</keyword>
<protein>
    <submittedName>
        <fullName evidence="2">Hemopexin repeat-containing protein</fullName>
    </submittedName>
</protein>
<evidence type="ECO:0000313" key="3">
    <source>
        <dbReference type="Proteomes" id="UP001229952"/>
    </source>
</evidence>
<dbReference type="RefSeq" id="WP_306092260.1">
    <property type="nucleotide sequence ID" value="NZ_CP120992.1"/>
</dbReference>